<keyword evidence="1" id="KW-0808">Transferase</keyword>
<dbReference type="PANTHER" id="PTHR10584">
    <property type="entry name" value="SUGAR KINASE"/>
    <property type="match status" value="1"/>
</dbReference>
<dbReference type="GO" id="GO:0016301">
    <property type="term" value="F:kinase activity"/>
    <property type="evidence" value="ECO:0007669"/>
    <property type="project" value="UniProtKB-KW"/>
</dbReference>
<protein>
    <submittedName>
        <fullName evidence="4">Sugar kinase</fullName>
    </submittedName>
</protein>
<dbReference type="STRING" id="1447715.AH67_01320"/>
<dbReference type="PANTHER" id="PTHR10584:SF166">
    <property type="entry name" value="RIBOKINASE"/>
    <property type="match status" value="1"/>
</dbReference>
<dbReference type="Pfam" id="PF00294">
    <property type="entry name" value="PfkB"/>
    <property type="match status" value="1"/>
</dbReference>
<reference evidence="4 5" key="1">
    <citation type="journal article" date="2015" name="Genome Announc.">
        <title>Bifidobacterium pseudolongum Strain PV8-2, Isolated from a Stool Sample of an Anemic Kenyan Infant.</title>
        <authorList>
            <person name="Vazquez-Gutierrez P."/>
            <person name="Lacroix C."/>
            <person name="Chassard C."/>
            <person name="Klumpp J."/>
            <person name="Stevens M.J."/>
            <person name="Jans C."/>
        </authorList>
    </citation>
    <scope>NUCLEOTIDE SEQUENCE [LARGE SCALE GENOMIC DNA]</scope>
    <source>
        <strain evidence="4 5">PV8-2</strain>
    </source>
</reference>
<evidence type="ECO:0000256" key="2">
    <source>
        <dbReference type="ARBA" id="ARBA00022777"/>
    </source>
</evidence>
<gene>
    <name evidence="4" type="ORF">AH67_01320</name>
</gene>
<dbReference type="SUPFAM" id="SSF53613">
    <property type="entry name" value="Ribokinase-like"/>
    <property type="match status" value="1"/>
</dbReference>
<dbReference type="GO" id="GO:0005829">
    <property type="term" value="C:cytosol"/>
    <property type="evidence" value="ECO:0007669"/>
    <property type="project" value="TreeGrafter"/>
</dbReference>
<dbReference type="RefSeq" id="WP_022858853.1">
    <property type="nucleotide sequence ID" value="NZ_CP007457.1"/>
</dbReference>
<evidence type="ECO:0000259" key="3">
    <source>
        <dbReference type="Pfam" id="PF00294"/>
    </source>
</evidence>
<dbReference type="InterPro" id="IPR029056">
    <property type="entry name" value="Ribokinase-like"/>
</dbReference>
<feature type="domain" description="Carbohydrate kinase PfkB" evidence="3">
    <location>
        <begin position="19"/>
        <end position="327"/>
    </location>
</feature>
<dbReference type="KEGG" id="bpsp:AH67_01320"/>
<dbReference type="Gene3D" id="3.40.1190.20">
    <property type="match status" value="1"/>
</dbReference>
<keyword evidence="2 4" id="KW-0418">Kinase</keyword>
<name>A0A0A7I919_9BIFI</name>
<keyword evidence="5" id="KW-1185">Reference proteome</keyword>
<accession>A0A0A7I919</accession>
<dbReference type="HOGENOM" id="CLU_027634_7_0_11"/>
<dbReference type="Proteomes" id="UP000030636">
    <property type="component" value="Chromosome"/>
</dbReference>
<proteinExistence type="predicted"/>
<evidence type="ECO:0000313" key="5">
    <source>
        <dbReference type="Proteomes" id="UP000030636"/>
    </source>
</evidence>
<evidence type="ECO:0000313" key="4">
    <source>
        <dbReference type="EMBL" id="AIZ15745.1"/>
    </source>
</evidence>
<organism evidence="4 5">
    <name type="scientific">Bifidobacterium pseudolongum PV8-2</name>
    <dbReference type="NCBI Taxonomy" id="1447715"/>
    <lineage>
        <taxon>Bacteria</taxon>
        <taxon>Bacillati</taxon>
        <taxon>Actinomycetota</taxon>
        <taxon>Actinomycetes</taxon>
        <taxon>Bifidobacteriales</taxon>
        <taxon>Bifidobacteriaceae</taxon>
        <taxon>Bifidobacterium</taxon>
    </lineage>
</organism>
<dbReference type="OrthoDB" id="8578462at2"/>
<dbReference type="InterPro" id="IPR011611">
    <property type="entry name" value="PfkB_dom"/>
</dbReference>
<dbReference type="EMBL" id="CP007457">
    <property type="protein sequence ID" value="AIZ15745.1"/>
    <property type="molecule type" value="Genomic_DNA"/>
</dbReference>
<sequence>MLSDILHKIRAQRDHEPTVISVGQIWVDITMHVQEMPQPGEFTNAPSVTKSASGSFHVLQAASRMGARTELASIMGTGPWSTMLRDSLRRSHILHTGPTRPNQDNGFRIVLTDGMQKSYVAHHGAEAHGDPGVFAHVRPQRGDVVHISGNALMNESSLAVNAFIQQLQCRPQGREFRIVINPTNTLRLVNDQLLENLVLTRPIWSMNRQEARTLAYRLSVSFDESATMRVNAGFDESMHALCEALGETLRAPVVLRAGSRGAWVRQHGKGVEHIDGFPTKATHIRSAGPAHTGALCALLAEGWDLESSVQIANAAASLAIEHNHAGIPFCPTYDEAAKLVSDALTAPKKD</sequence>
<dbReference type="AlphaFoldDB" id="A0A0A7I919"/>
<evidence type="ECO:0000256" key="1">
    <source>
        <dbReference type="ARBA" id="ARBA00022679"/>
    </source>
</evidence>